<gene>
    <name evidence="6" type="ORF">HPS55_08625</name>
</gene>
<keyword evidence="2" id="KW-0238">DNA-binding</keyword>
<feature type="domain" description="HTH luxR-type" evidence="4">
    <location>
        <begin position="136"/>
        <end position="201"/>
    </location>
</feature>
<dbReference type="PROSITE" id="PS50043">
    <property type="entry name" value="HTH_LUXR_2"/>
    <property type="match status" value="1"/>
</dbReference>
<evidence type="ECO:0000259" key="4">
    <source>
        <dbReference type="PROSITE" id="PS50043"/>
    </source>
</evidence>
<dbReference type="PROSITE" id="PS00622">
    <property type="entry name" value="HTH_LUXR_1"/>
    <property type="match status" value="1"/>
</dbReference>
<sequence>MKKILVVDDHPIVLKGIVSMLADNGYSVLTATSREQAATLFGHVSDISLMVCDLSLPTTTDGIRLIEHVRSILPHVPVIVFTMHDELWNIRTIMDIGAEGIVLKGENPNELLLAIRDVLDGNTHISPKFKKMSNEVMASTGILSKKEIEIIKEISSGCKSREIAEKMCISEKTIEFHRRSILHKLGSKTIAEATKRAIEMGILA</sequence>
<evidence type="ECO:0000313" key="7">
    <source>
        <dbReference type="Proteomes" id="UP001193734"/>
    </source>
</evidence>
<dbReference type="Gene3D" id="3.40.50.2300">
    <property type="match status" value="1"/>
</dbReference>
<keyword evidence="1 3" id="KW-0597">Phosphoprotein</keyword>
<feature type="domain" description="Response regulatory" evidence="5">
    <location>
        <begin position="3"/>
        <end position="119"/>
    </location>
</feature>
<reference evidence="6 7" key="1">
    <citation type="submission" date="2020-05" db="EMBL/GenBank/DDBJ databases">
        <title>Distinct polysaccharide utilization as determinants for interspecies competition between intestinal Prevotella spp.</title>
        <authorList>
            <person name="Galvez E.J.C."/>
            <person name="Iljazovic A."/>
            <person name="Strowig T."/>
        </authorList>
    </citation>
    <scope>NUCLEOTIDE SEQUENCE [LARGE SCALE GENOMIC DNA]</scope>
    <source>
        <strain evidence="6 7">PROD</strain>
    </source>
</reference>
<dbReference type="InterPro" id="IPR039420">
    <property type="entry name" value="WalR-like"/>
</dbReference>
<protein>
    <submittedName>
        <fullName evidence="6">Response regulator transcription factor</fullName>
    </submittedName>
</protein>
<dbReference type="EMBL" id="JABKKE010000013">
    <property type="protein sequence ID" value="NPE14387.1"/>
    <property type="molecule type" value="Genomic_DNA"/>
</dbReference>
<feature type="modified residue" description="4-aspartylphosphate" evidence="3">
    <location>
        <position position="53"/>
    </location>
</feature>
<dbReference type="InterPro" id="IPR001789">
    <property type="entry name" value="Sig_transdc_resp-reg_receiver"/>
</dbReference>
<dbReference type="GeneID" id="82157830"/>
<proteinExistence type="predicted"/>
<dbReference type="CDD" id="cd06170">
    <property type="entry name" value="LuxR_C_like"/>
    <property type="match status" value="1"/>
</dbReference>
<dbReference type="PANTHER" id="PTHR43214:SF17">
    <property type="entry name" value="TRANSCRIPTIONAL REGULATORY PROTEIN RCSB"/>
    <property type="match status" value="1"/>
</dbReference>
<dbReference type="SUPFAM" id="SSF52172">
    <property type="entry name" value="CheY-like"/>
    <property type="match status" value="1"/>
</dbReference>
<dbReference type="SUPFAM" id="SSF46894">
    <property type="entry name" value="C-terminal effector domain of the bipartite response regulators"/>
    <property type="match status" value="1"/>
</dbReference>
<dbReference type="PROSITE" id="PS50110">
    <property type="entry name" value="RESPONSE_REGULATORY"/>
    <property type="match status" value="1"/>
</dbReference>
<dbReference type="RefSeq" id="WP_172175080.1">
    <property type="nucleotide sequence ID" value="NZ_CASGIA010000036.1"/>
</dbReference>
<dbReference type="PRINTS" id="PR00038">
    <property type="entry name" value="HTHLUXR"/>
</dbReference>
<comment type="caution">
    <text evidence="6">The sequence shown here is derived from an EMBL/GenBank/DDBJ whole genome shotgun (WGS) entry which is preliminary data.</text>
</comment>
<organism evidence="6 7">
    <name type="scientific">Xylanibacter rodentium</name>
    <dbReference type="NCBI Taxonomy" id="2736289"/>
    <lineage>
        <taxon>Bacteria</taxon>
        <taxon>Pseudomonadati</taxon>
        <taxon>Bacteroidota</taxon>
        <taxon>Bacteroidia</taxon>
        <taxon>Bacteroidales</taxon>
        <taxon>Prevotellaceae</taxon>
        <taxon>Xylanibacter</taxon>
    </lineage>
</organism>
<dbReference type="InterPro" id="IPR011006">
    <property type="entry name" value="CheY-like_superfamily"/>
</dbReference>
<accession>A0ABX2AYD7</accession>
<evidence type="ECO:0000256" key="1">
    <source>
        <dbReference type="ARBA" id="ARBA00022553"/>
    </source>
</evidence>
<dbReference type="PANTHER" id="PTHR43214">
    <property type="entry name" value="TWO-COMPONENT RESPONSE REGULATOR"/>
    <property type="match status" value="1"/>
</dbReference>
<dbReference type="CDD" id="cd17535">
    <property type="entry name" value="REC_NarL-like"/>
    <property type="match status" value="1"/>
</dbReference>
<dbReference type="Pfam" id="PF00072">
    <property type="entry name" value="Response_reg"/>
    <property type="match status" value="1"/>
</dbReference>
<dbReference type="Gene3D" id="1.10.10.10">
    <property type="entry name" value="Winged helix-like DNA-binding domain superfamily/Winged helix DNA-binding domain"/>
    <property type="match status" value="1"/>
</dbReference>
<dbReference type="InterPro" id="IPR000792">
    <property type="entry name" value="Tscrpt_reg_LuxR_C"/>
</dbReference>
<evidence type="ECO:0000259" key="5">
    <source>
        <dbReference type="PROSITE" id="PS50110"/>
    </source>
</evidence>
<dbReference type="InterPro" id="IPR016032">
    <property type="entry name" value="Sig_transdc_resp-reg_C-effctor"/>
</dbReference>
<dbReference type="Pfam" id="PF00196">
    <property type="entry name" value="GerE"/>
    <property type="match status" value="1"/>
</dbReference>
<name>A0ABX2AYD7_9BACT</name>
<keyword evidence="7" id="KW-1185">Reference proteome</keyword>
<dbReference type="InterPro" id="IPR036388">
    <property type="entry name" value="WH-like_DNA-bd_sf"/>
</dbReference>
<evidence type="ECO:0000256" key="2">
    <source>
        <dbReference type="ARBA" id="ARBA00023125"/>
    </source>
</evidence>
<dbReference type="SMART" id="SM00421">
    <property type="entry name" value="HTH_LUXR"/>
    <property type="match status" value="1"/>
</dbReference>
<dbReference type="InterPro" id="IPR058245">
    <property type="entry name" value="NreC/VraR/RcsB-like_REC"/>
</dbReference>
<evidence type="ECO:0000313" key="6">
    <source>
        <dbReference type="EMBL" id="NPE14387.1"/>
    </source>
</evidence>
<dbReference type="SMART" id="SM00448">
    <property type="entry name" value="REC"/>
    <property type="match status" value="1"/>
</dbReference>
<evidence type="ECO:0000256" key="3">
    <source>
        <dbReference type="PROSITE-ProRule" id="PRU00169"/>
    </source>
</evidence>
<dbReference type="Proteomes" id="UP001193734">
    <property type="component" value="Unassembled WGS sequence"/>
</dbReference>